<evidence type="ECO:0000256" key="1">
    <source>
        <dbReference type="SAM" id="MobiDB-lite"/>
    </source>
</evidence>
<sequence>MAYHYACFFIPYPNITQSKPFNDAHCTEKPPDDSTHWTFRPNKGGFLKNHRKSRTDTRRSIRRPTKTRKNVKEK</sequence>
<comment type="caution">
    <text evidence="2">The sequence shown here is derived from an EMBL/GenBank/DDBJ whole genome shotgun (WGS) entry which is preliminary data.</text>
</comment>
<proteinExistence type="predicted"/>
<protein>
    <submittedName>
        <fullName evidence="2">Uncharacterized protein</fullName>
    </submittedName>
</protein>
<reference evidence="2" key="1">
    <citation type="submission" date="2022-11" db="EMBL/GenBank/DDBJ databases">
        <authorList>
            <person name="Kikuchi T."/>
        </authorList>
    </citation>
    <scope>NUCLEOTIDE SEQUENCE</scope>
    <source>
        <strain evidence="2">PS1010</strain>
    </source>
</reference>
<name>A0A9P1MTG4_9PELO</name>
<dbReference type="EMBL" id="CANHGI010000001">
    <property type="protein sequence ID" value="CAI5439387.1"/>
    <property type="molecule type" value="Genomic_DNA"/>
</dbReference>
<feature type="region of interest" description="Disordered" evidence="1">
    <location>
        <begin position="23"/>
        <end position="74"/>
    </location>
</feature>
<feature type="compositionally biased region" description="Basic residues" evidence="1">
    <location>
        <begin position="60"/>
        <end position="74"/>
    </location>
</feature>
<organism evidence="2 3">
    <name type="scientific">Caenorhabditis angaria</name>
    <dbReference type="NCBI Taxonomy" id="860376"/>
    <lineage>
        <taxon>Eukaryota</taxon>
        <taxon>Metazoa</taxon>
        <taxon>Ecdysozoa</taxon>
        <taxon>Nematoda</taxon>
        <taxon>Chromadorea</taxon>
        <taxon>Rhabditida</taxon>
        <taxon>Rhabditina</taxon>
        <taxon>Rhabditomorpha</taxon>
        <taxon>Rhabditoidea</taxon>
        <taxon>Rhabditidae</taxon>
        <taxon>Peloderinae</taxon>
        <taxon>Caenorhabditis</taxon>
    </lineage>
</organism>
<dbReference type="AlphaFoldDB" id="A0A9P1MTG4"/>
<evidence type="ECO:0000313" key="2">
    <source>
        <dbReference type="EMBL" id="CAI5439387.1"/>
    </source>
</evidence>
<keyword evidence="3" id="KW-1185">Reference proteome</keyword>
<evidence type="ECO:0000313" key="3">
    <source>
        <dbReference type="Proteomes" id="UP001152747"/>
    </source>
</evidence>
<gene>
    <name evidence="2" type="ORF">CAMP_LOCUS2024</name>
</gene>
<accession>A0A9P1MTG4</accession>
<feature type="compositionally biased region" description="Basic and acidic residues" evidence="1">
    <location>
        <begin position="25"/>
        <end position="35"/>
    </location>
</feature>
<dbReference type="Proteomes" id="UP001152747">
    <property type="component" value="Unassembled WGS sequence"/>
</dbReference>